<sequence>MITKNRGKEDKLFLDTADKDEIVKLSNFDWIKGVTTNPTLIRYVHKKRQSLIDEIEQEFDDKKLFVQVQGRSYKEMEEDFFYLLEVTSKTTGLKVPTTENGLELIQKIKNEHPERTVLATIVYSVEQGYLAGLVGCDWIAPYVNRMENQNINPYKIVQDIHQLYHVQNLSTKIMGASFKNQAQIRQTLLSGADTVTVPPIIIKSMMNNVLAEESLKVFQQHAQEEEI</sequence>
<dbReference type="Proteomes" id="UP000268310">
    <property type="component" value="Chromosome"/>
</dbReference>
<evidence type="ECO:0000313" key="2">
    <source>
        <dbReference type="EMBL" id="AYW48280.1"/>
    </source>
</evidence>
<dbReference type="SUPFAM" id="SSF51569">
    <property type="entry name" value="Aldolase"/>
    <property type="match status" value="1"/>
</dbReference>
<dbReference type="InterPro" id="IPR013785">
    <property type="entry name" value="Aldolase_TIM"/>
</dbReference>
<dbReference type="Gene3D" id="3.20.20.70">
    <property type="entry name" value="Aldolase class I"/>
    <property type="match status" value="1"/>
</dbReference>
<dbReference type="PANTHER" id="PTHR10683">
    <property type="entry name" value="TRANSALDOLASE"/>
    <property type="match status" value="1"/>
</dbReference>
<dbReference type="EMBL" id="CP027783">
    <property type="protein sequence ID" value="AYW48280.1"/>
    <property type="molecule type" value="Genomic_DNA"/>
</dbReference>
<dbReference type="PROSITE" id="PS01054">
    <property type="entry name" value="TRANSALDOLASE_1"/>
    <property type="match status" value="1"/>
</dbReference>
<dbReference type="InterPro" id="IPR018225">
    <property type="entry name" value="Transaldolase_AS"/>
</dbReference>
<gene>
    <name evidence="2" type="ORF">C7K38_07845</name>
</gene>
<evidence type="ECO:0000313" key="3">
    <source>
        <dbReference type="Proteomes" id="UP000268310"/>
    </source>
</evidence>
<reference evidence="2 3" key="1">
    <citation type="journal article" date="2012" name="Int. J. Syst. Evol. Microbiol.">
        <title>Characterization of Tetragenococcus strains from sugar thick juice reveals a novel species, Tetragenococcus osmophilus sp. nov., and divides Tetragenococcus halophilus into two subspecies, T. halophilus subsp. halophilus subsp. nov. and T. halophilus subsp. flandriensis subsp. nov.</title>
        <authorList>
            <person name="Juste A."/>
            <person name="Van Trappen S."/>
            <person name="Verreth C."/>
            <person name="Cleenwerck I."/>
            <person name="De Vos P."/>
            <person name="Lievens B."/>
            <person name="Willems K.A."/>
        </authorList>
    </citation>
    <scope>NUCLEOTIDE SEQUENCE [LARGE SCALE GENOMIC DNA]</scope>
    <source>
        <strain evidence="2 3">JCM 31126</strain>
    </source>
</reference>
<evidence type="ECO:0000256" key="1">
    <source>
        <dbReference type="ARBA" id="ARBA00023270"/>
    </source>
</evidence>
<keyword evidence="3" id="KW-1185">Reference proteome</keyword>
<dbReference type="InterPro" id="IPR001585">
    <property type="entry name" value="TAL/FSA"/>
</dbReference>
<name>A0ABM7A9R0_9ENTE</name>
<dbReference type="Pfam" id="PF00923">
    <property type="entry name" value="TAL_FSA"/>
    <property type="match status" value="1"/>
</dbReference>
<keyword evidence="1" id="KW-0704">Schiff base</keyword>
<accession>A0ABM7A9R0</accession>
<organism evidence="2 3">
    <name type="scientific">Tetragenococcus osmophilus</name>
    <dbReference type="NCBI Taxonomy" id="526944"/>
    <lineage>
        <taxon>Bacteria</taxon>
        <taxon>Bacillati</taxon>
        <taxon>Bacillota</taxon>
        <taxon>Bacilli</taxon>
        <taxon>Lactobacillales</taxon>
        <taxon>Enterococcaceae</taxon>
        <taxon>Tetragenococcus</taxon>
    </lineage>
</organism>
<protein>
    <submittedName>
        <fullName evidence="2">Transaldolase</fullName>
    </submittedName>
</protein>
<dbReference type="PANTHER" id="PTHR10683:SF28">
    <property type="entry name" value="TRANSALDOLASE C"/>
    <property type="match status" value="1"/>
</dbReference>
<proteinExistence type="predicted"/>